<dbReference type="InterPro" id="IPR052016">
    <property type="entry name" value="Bact_Sigma-Reg"/>
</dbReference>
<dbReference type="PROSITE" id="PS50885">
    <property type="entry name" value="HAMP"/>
    <property type="match status" value="1"/>
</dbReference>
<dbReference type="SUPFAM" id="SSF158472">
    <property type="entry name" value="HAMP domain-like"/>
    <property type="match status" value="1"/>
</dbReference>
<keyword evidence="5" id="KW-1185">Reference proteome</keyword>
<keyword evidence="2" id="KW-0472">Membrane</keyword>
<dbReference type="SUPFAM" id="SSF81606">
    <property type="entry name" value="PP2C-like"/>
    <property type="match status" value="1"/>
</dbReference>
<accession>A0ABX6NB86</accession>
<evidence type="ECO:0000313" key="4">
    <source>
        <dbReference type="EMBL" id="QJT07496.1"/>
    </source>
</evidence>
<evidence type="ECO:0000256" key="1">
    <source>
        <dbReference type="ARBA" id="ARBA00022801"/>
    </source>
</evidence>
<evidence type="ECO:0000256" key="2">
    <source>
        <dbReference type="SAM" id="Phobius"/>
    </source>
</evidence>
<feature type="transmembrane region" description="Helical" evidence="2">
    <location>
        <begin position="58"/>
        <end position="82"/>
    </location>
</feature>
<dbReference type="SMART" id="SM00331">
    <property type="entry name" value="PP2C_SIG"/>
    <property type="match status" value="1"/>
</dbReference>
<keyword evidence="1" id="KW-0378">Hydrolase</keyword>
<organism evidence="4 5">
    <name type="scientific">Oceanidesulfovibrio marinus</name>
    <dbReference type="NCBI Taxonomy" id="370038"/>
    <lineage>
        <taxon>Bacteria</taxon>
        <taxon>Pseudomonadati</taxon>
        <taxon>Thermodesulfobacteriota</taxon>
        <taxon>Desulfovibrionia</taxon>
        <taxon>Desulfovibrionales</taxon>
        <taxon>Desulfovibrionaceae</taxon>
        <taxon>Oceanidesulfovibrio</taxon>
    </lineage>
</organism>
<feature type="transmembrane region" description="Helical" evidence="2">
    <location>
        <begin position="135"/>
        <end position="153"/>
    </location>
</feature>
<feature type="transmembrane region" description="Helical" evidence="2">
    <location>
        <begin position="183"/>
        <end position="206"/>
    </location>
</feature>
<feature type="transmembrane region" description="Helical" evidence="2">
    <location>
        <begin position="33"/>
        <end position="52"/>
    </location>
</feature>
<dbReference type="PANTHER" id="PTHR43156:SF2">
    <property type="entry name" value="STAGE II SPORULATION PROTEIN E"/>
    <property type="match status" value="1"/>
</dbReference>
<dbReference type="InterPro" id="IPR036457">
    <property type="entry name" value="PPM-type-like_dom_sf"/>
</dbReference>
<feature type="domain" description="HAMP" evidence="3">
    <location>
        <begin position="260"/>
        <end position="302"/>
    </location>
</feature>
<sequence length="550" mass="59877">MGVVHTACCLSCHVVYHGSLVHYLRGGTMRHVGSYRAAAYYLFTVGVISVYGGQVCPFLVTLSVGELALIVAVFLGIVQILRWPLMKLVVDAQPPMKQPGRQFFLDMALYVAAALGMAAYNWLTMGFPFAGSGGKLVLGVFTVGLFASIDLSLERERALVRFALQNGLRSLASREFSPLTRKFFLLATVVMLLFAAIVTLVILGDLLWLGQAGFSAETLAMFQRSVLIEIAFVMGVLMLLVVNLIYSYSRNLNLFFNSQTSALEKVSLGDLDVFVPVTTNDEFGFIADHTNSMIDKLRDRLRLQQAMVVAQQIQQKLLPSGVPEMPGIELAAACIYSDETGGDYYDFIESADPDGGSLCVIVGDVTGHGVGAALLMATIRAFIRMRLSMADGLAASLHDVNRLVEIDAGETGNFMTLFGLMIHKQSGRLRWVTAGHDAALVYDTRSGSFSELGGKGVPLGVVEDTRYEERERPALEAGEVVVLATDGVWETQNPAGEMYGKQRFRQCIAAKAQHGPRQMLDAVVRDVAGFRGSNQPADDVTMICIRGLDR</sequence>
<feature type="transmembrane region" description="Helical" evidence="2">
    <location>
        <begin position="226"/>
        <end position="246"/>
    </location>
</feature>
<evidence type="ECO:0000259" key="3">
    <source>
        <dbReference type="PROSITE" id="PS50885"/>
    </source>
</evidence>
<dbReference type="Pfam" id="PF20970">
    <property type="entry name" value="MASE10"/>
    <property type="match status" value="1"/>
</dbReference>
<dbReference type="Gene3D" id="1.10.8.500">
    <property type="entry name" value="HAMP domain in histidine kinase"/>
    <property type="match status" value="1"/>
</dbReference>
<proteinExistence type="predicted"/>
<feature type="transmembrane region" description="Helical" evidence="2">
    <location>
        <begin position="103"/>
        <end position="123"/>
    </location>
</feature>
<protein>
    <submittedName>
        <fullName evidence="4">Stage II sporulation protein E</fullName>
    </submittedName>
</protein>
<dbReference type="Proteomes" id="UP000503251">
    <property type="component" value="Chromosome"/>
</dbReference>
<dbReference type="PANTHER" id="PTHR43156">
    <property type="entry name" value="STAGE II SPORULATION PROTEIN E-RELATED"/>
    <property type="match status" value="1"/>
</dbReference>
<keyword evidence="2" id="KW-1133">Transmembrane helix</keyword>
<dbReference type="CDD" id="cd06225">
    <property type="entry name" value="HAMP"/>
    <property type="match status" value="1"/>
</dbReference>
<dbReference type="InterPro" id="IPR001932">
    <property type="entry name" value="PPM-type_phosphatase-like_dom"/>
</dbReference>
<dbReference type="EMBL" id="CP039543">
    <property type="protein sequence ID" value="QJT07496.1"/>
    <property type="molecule type" value="Genomic_DNA"/>
</dbReference>
<dbReference type="InterPro" id="IPR048440">
    <property type="entry name" value="MASE10"/>
</dbReference>
<evidence type="ECO:0000313" key="5">
    <source>
        <dbReference type="Proteomes" id="UP000503251"/>
    </source>
</evidence>
<dbReference type="InterPro" id="IPR003660">
    <property type="entry name" value="HAMP_dom"/>
</dbReference>
<reference evidence="4 5" key="1">
    <citation type="submission" date="2019-04" db="EMBL/GenBank/DDBJ databases">
        <title>Isolation and culture of sulfate reducing bacteria from the cold seep of the South China Sea.</title>
        <authorList>
            <person name="Sun C."/>
            <person name="Liu R."/>
        </authorList>
    </citation>
    <scope>NUCLEOTIDE SEQUENCE [LARGE SCALE GENOMIC DNA]</scope>
    <source>
        <strain evidence="4 5">CS1</strain>
    </source>
</reference>
<dbReference type="Gene3D" id="3.60.40.10">
    <property type="entry name" value="PPM-type phosphatase domain"/>
    <property type="match status" value="1"/>
</dbReference>
<dbReference type="SMART" id="SM00304">
    <property type="entry name" value="HAMP"/>
    <property type="match status" value="1"/>
</dbReference>
<keyword evidence="2" id="KW-0812">Transmembrane</keyword>
<dbReference type="Pfam" id="PF07228">
    <property type="entry name" value="SpoIIE"/>
    <property type="match status" value="1"/>
</dbReference>
<gene>
    <name evidence="4" type="ORF">E8L03_00550</name>
</gene>
<name>A0ABX6NB86_9BACT</name>